<dbReference type="EMBL" id="VOSL01000122">
    <property type="protein sequence ID" value="TXD32611.1"/>
    <property type="molecule type" value="Genomic_DNA"/>
</dbReference>
<dbReference type="Pfam" id="PF01882">
    <property type="entry name" value="DUF58"/>
    <property type="match status" value="1"/>
</dbReference>
<sequence>MLNTTDVSASPPGDSRRAWLRPPRHLALTTPGKFFVLMTLAVGFGAINTGNNLLFLLLGMMLSLIVASGLLSEAVLRTLRVKRELPARVFAGEPAAGRFILENRGRWPSLSIEVAEHSPFVVAGPQRGRSLAPPRHAWWKFWRTQTNDDERPLAAAYCLRADAARQTALATHYELPVRGAYLLPGVQISTRFPFGFFEKSREIDQAQRLIVYPRSRPTSTRVAHIHQQLGDTSQSRAGRGEDFFGLRDYRDGEDQRAIHWKSTARRTAPVVRELESNDRRDVVILLDNRAIGAVVTPGEQQHFERGIEHVAGLIEALIAAGYRTELVCAPRPDDQDAALPAHDLDAMLTRLALVELLPASAQQPQPPTTTLGSASPALVRIGFTAHPSMEGSVSLSFDDLLTDSQERA</sequence>
<evidence type="ECO:0000256" key="1">
    <source>
        <dbReference type="SAM" id="Phobius"/>
    </source>
</evidence>
<organism evidence="3 4">
    <name type="scientific">Lujinxingia vulgaris</name>
    <dbReference type="NCBI Taxonomy" id="2600176"/>
    <lineage>
        <taxon>Bacteria</taxon>
        <taxon>Deltaproteobacteria</taxon>
        <taxon>Bradymonadales</taxon>
        <taxon>Lujinxingiaceae</taxon>
        <taxon>Lujinxingia</taxon>
    </lineage>
</organism>
<feature type="transmembrane region" description="Helical" evidence="1">
    <location>
        <begin position="26"/>
        <end position="47"/>
    </location>
</feature>
<keyword evidence="1" id="KW-1133">Transmembrane helix</keyword>
<dbReference type="PANTHER" id="PTHR34351:SF1">
    <property type="entry name" value="SLR1927 PROTEIN"/>
    <property type="match status" value="1"/>
</dbReference>
<name>A0A5C6WX90_9DELT</name>
<keyword evidence="1" id="KW-0472">Membrane</keyword>
<evidence type="ECO:0000313" key="4">
    <source>
        <dbReference type="Proteomes" id="UP000321046"/>
    </source>
</evidence>
<feature type="transmembrane region" description="Helical" evidence="1">
    <location>
        <begin position="53"/>
        <end position="76"/>
    </location>
</feature>
<dbReference type="OrthoDB" id="9778037at2"/>
<dbReference type="AlphaFoldDB" id="A0A5C6WX90"/>
<dbReference type="InterPro" id="IPR002881">
    <property type="entry name" value="DUF58"/>
</dbReference>
<reference evidence="3 4" key="1">
    <citation type="submission" date="2019-08" db="EMBL/GenBank/DDBJ databases">
        <title>Bradymonadales sp. TMQ2.</title>
        <authorList>
            <person name="Liang Q."/>
        </authorList>
    </citation>
    <scope>NUCLEOTIDE SEQUENCE [LARGE SCALE GENOMIC DNA]</scope>
    <source>
        <strain evidence="3 4">TMQ2</strain>
    </source>
</reference>
<proteinExistence type="predicted"/>
<dbReference type="PANTHER" id="PTHR34351">
    <property type="entry name" value="SLR1927 PROTEIN-RELATED"/>
    <property type="match status" value="1"/>
</dbReference>
<evidence type="ECO:0000313" key="3">
    <source>
        <dbReference type="EMBL" id="TXD32611.1"/>
    </source>
</evidence>
<protein>
    <submittedName>
        <fullName evidence="3">DUF58 domain-containing protein</fullName>
    </submittedName>
</protein>
<feature type="domain" description="DUF58" evidence="2">
    <location>
        <begin position="246"/>
        <end position="378"/>
    </location>
</feature>
<dbReference type="Proteomes" id="UP000321046">
    <property type="component" value="Unassembled WGS sequence"/>
</dbReference>
<evidence type="ECO:0000259" key="2">
    <source>
        <dbReference type="Pfam" id="PF01882"/>
    </source>
</evidence>
<dbReference type="RefSeq" id="WP_146976200.1">
    <property type="nucleotide sequence ID" value="NZ_VOSL01000122.1"/>
</dbReference>
<comment type="caution">
    <text evidence="3">The sequence shown here is derived from an EMBL/GenBank/DDBJ whole genome shotgun (WGS) entry which is preliminary data.</text>
</comment>
<keyword evidence="1" id="KW-0812">Transmembrane</keyword>
<gene>
    <name evidence="3" type="ORF">FRC96_17015</name>
</gene>
<accession>A0A5C6WX90</accession>